<feature type="signal peptide" evidence="1">
    <location>
        <begin position="1"/>
        <end position="17"/>
    </location>
</feature>
<dbReference type="Gene3D" id="1.20.144.10">
    <property type="entry name" value="Phosphatidic acid phosphatase type 2/haloperoxidase"/>
    <property type="match status" value="1"/>
</dbReference>
<name>A0A6P1QUK2_9FLAO</name>
<protein>
    <submittedName>
        <fullName evidence="3">Phosphatase PAP2 family protein</fullName>
    </submittedName>
</protein>
<evidence type="ECO:0000313" key="4">
    <source>
        <dbReference type="Proteomes" id="UP000464318"/>
    </source>
</evidence>
<proteinExistence type="predicted"/>
<gene>
    <name evidence="3" type="ORF">DBX24_00585</name>
</gene>
<dbReference type="Pfam" id="PF01569">
    <property type="entry name" value="PAP2"/>
    <property type="match status" value="1"/>
</dbReference>
<dbReference type="CDD" id="cd01610">
    <property type="entry name" value="PAP2_like"/>
    <property type="match status" value="1"/>
</dbReference>
<accession>A0A6P1QUK2</accession>
<keyword evidence="4" id="KW-1185">Reference proteome</keyword>
<dbReference type="OrthoDB" id="1429467at2"/>
<reference evidence="3 4" key="1">
    <citation type="submission" date="2018-04" db="EMBL/GenBank/DDBJ databases">
        <title>Characteristic and Complete Genome Sequencing of A Novel Member of Infective Endocarditis Causative Bacteria: Bergeyella cardium QL-PH.</title>
        <authorList>
            <person name="Pan H."/>
            <person name="Sun E."/>
            <person name="Zhang Y."/>
        </authorList>
    </citation>
    <scope>NUCLEOTIDE SEQUENCE [LARGE SCALE GENOMIC DNA]</scope>
    <source>
        <strain evidence="3 4">HPQL</strain>
    </source>
</reference>
<dbReference type="RefSeq" id="WP_160223640.1">
    <property type="nucleotide sequence ID" value="NZ_CP029149.1"/>
</dbReference>
<dbReference type="InterPro" id="IPR036938">
    <property type="entry name" value="PAP2/HPO_sf"/>
</dbReference>
<organism evidence="3 4">
    <name type="scientific">Bergeyella cardium</name>
    <dbReference type="NCBI Taxonomy" id="1585976"/>
    <lineage>
        <taxon>Bacteria</taxon>
        <taxon>Pseudomonadati</taxon>
        <taxon>Bacteroidota</taxon>
        <taxon>Flavobacteriia</taxon>
        <taxon>Flavobacteriales</taxon>
        <taxon>Weeksellaceae</taxon>
        <taxon>Bergeyella</taxon>
    </lineage>
</organism>
<dbReference type="KEGG" id="bcad:DBX24_00585"/>
<dbReference type="SUPFAM" id="SSF48317">
    <property type="entry name" value="Acid phosphatase/Vanadium-dependent haloperoxidase"/>
    <property type="match status" value="1"/>
</dbReference>
<evidence type="ECO:0000256" key="1">
    <source>
        <dbReference type="SAM" id="SignalP"/>
    </source>
</evidence>
<evidence type="ECO:0000313" key="3">
    <source>
        <dbReference type="EMBL" id="QHN64490.1"/>
    </source>
</evidence>
<keyword evidence="1" id="KW-0732">Signal</keyword>
<evidence type="ECO:0000259" key="2">
    <source>
        <dbReference type="Pfam" id="PF01569"/>
    </source>
</evidence>
<dbReference type="EMBL" id="CP029149">
    <property type="protein sequence ID" value="QHN64490.1"/>
    <property type="molecule type" value="Genomic_DNA"/>
</dbReference>
<dbReference type="InterPro" id="IPR000326">
    <property type="entry name" value="PAP2/HPO"/>
</dbReference>
<dbReference type="AlphaFoldDB" id="A0A6P1QUK2"/>
<feature type="domain" description="Phosphatidic acid phosphatase type 2/haloperoxidase" evidence="2">
    <location>
        <begin position="177"/>
        <end position="297"/>
    </location>
</feature>
<feature type="chain" id="PRO_5026963926" evidence="1">
    <location>
        <begin position="18"/>
        <end position="340"/>
    </location>
</feature>
<dbReference type="Proteomes" id="UP000464318">
    <property type="component" value="Chromosome"/>
</dbReference>
<sequence length="340" mass="37612">MKRIKICFLLIGALAYAQENDSLSINTTPADTVQIEREIPPMDKAAQHIKISDTETYIYQKPKLWDVVNKLPRNFVNTAVDAVSAPYYPYGLAALGATAALIPADPWLIRESRNFGESIGFNEAHTYKKLGFLKIIPADVNSALYFVGNGTTFILISGGLATYGLLKNDYRAVSTSLQLIESIALSGLFVQPIKRLSGRESPFITAEAGRWHSHWTFAPSFSAYQKDTPKYDAMPSGHLTTAMAALTVLTENYPEKKWLKPVGYSLLALMSFEMMQSKVHWASDYPIALFVGYLIGKNIAKTRITKVKNASALSEEKKLSIRLSGGVYGSYQMIGVNISF</sequence>